<gene>
    <name evidence="2" type="ORF">LC0644_2517</name>
</gene>
<evidence type="ECO:0000313" key="2">
    <source>
        <dbReference type="EMBL" id="GAN37928.1"/>
    </source>
</evidence>
<dbReference type="EMBL" id="BAYM01000387">
    <property type="protein sequence ID" value="GAN37928.1"/>
    <property type="molecule type" value="Genomic_DNA"/>
</dbReference>
<dbReference type="RefSeq" id="WP_003563688.1">
    <property type="nucleotide sequence ID" value="NZ_BAYM01000387.1"/>
</dbReference>
<sequence length="92" mass="10773">MKKARNVLAVLVMFVGIGAFTSANPVGADSWRLVQKWFKSDYNIYTKKNTDFDFQNKTIPASAYYLNTDWYQIGSGWNYIRYQNTRHYHGGY</sequence>
<name>A0A0C9QHI5_LACPA</name>
<feature type="chain" id="PRO_5002217928" evidence="1">
    <location>
        <begin position="29"/>
        <end position="92"/>
    </location>
</feature>
<proteinExistence type="predicted"/>
<dbReference type="AlphaFoldDB" id="A0A0C9QHI5"/>
<organism evidence="2 3">
    <name type="scientific">Lacticaseibacillus paracasei NRIC 0644</name>
    <dbReference type="NCBI Taxonomy" id="1435038"/>
    <lineage>
        <taxon>Bacteria</taxon>
        <taxon>Bacillati</taxon>
        <taxon>Bacillota</taxon>
        <taxon>Bacilli</taxon>
        <taxon>Lactobacillales</taxon>
        <taxon>Lactobacillaceae</taxon>
        <taxon>Lacticaseibacillus</taxon>
    </lineage>
</organism>
<feature type="signal peptide" evidence="1">
    <location>
        <begin position="1"/>
        <end position="28"/>
    </location>
</feature>
<accession>A0A0C9QHI5</accession>
<evidence type="ECO:0000256" key="1">
    <source>
        <dbReference type="SAM" id="SignalP"/>
    </source>
</evidence>
<reference evidence="3" key="1">
    <citation type="submission" date="2014-05" db="EMBL/GenBank/DDBJ databases">
        <title>Whole genome sequencing of Lactobacillus casei NRIC0644.</title>
        <authorList>
            <person name="Atarashi H."/>
            <person name="Yoshida Y."/>
            <person name="Fujimura S."/>
            <person name="Tanaka N."/>
            <person name="Shiwa Y."/>
            <person name="Yoshikawa H."/>
            <person name="Okada S."/>
            <person name="Nakagawa J."/>
        </authorList>
    </citation>
    <scope>NUCLEOTIDE SEQUENCE [LARGE SCALE GENOMIC DNA]</scope>
    <source>
        <strain evidence="3">NRIC0644</strain>
    </source>
</reference>
<protein>
    <submittedName>
        <fullName evidence="2">Uncharacterized protein</fullName>
    </submittedName>
</protein>
<evidence type="ECO:0000313" key="3">
    <source>
        <dbReference type="Proteomes" id="UP000032552"/>
    </source>
</evidence>
<comment type="caution">
    <text evidence="2">The sequence shown here is derived from an EMBL/GenBank/DDBJ whole genome shotgun (WGS) entry which is preliminary data.</text>
</comment>
<keyword evidence="1" id="KW-0732">Signal</keyword>
<dbReference type="Proteomes" id="UP000032552">
    <property type="component" value="Unassembled WGS sequence"/>
</dbReference>
<dbReference type="GeneID" id="57089279"/>